<protein>
    <submittedName>
        <fullName evidence="3">Nucleotide-binding universal stress protein, UspA family</fullName>
    </submittedName>
</protein>
<organism evidence="3 4">
    <name type="scientific">Pricia antarctica</name>
    <dbReference type="NCBI Taxonomy" id="641691"/>
    <lineage>
        <taxon>Bacteria</taxon>
        <taxon>Pseudomonadati</taxon>
        <taxon>Bacteroidota</taxon>
        <taxon>Flavobacteriia</taxon>
        <taxon>Flavobacteriales</taxon>
        <taxon>Flavobacteriaceae</taxon>
        <taxon>Pricia</taxon>
    </lineage>
</organism>
<dbReference type="RefSeq" id="WP_091868638.1">
    <property type="nucleotide sequence ID" value="NZ_FNAO01000005.1"/>
</dbReference>
<evidence type="ECO:0000313" key="3">
    <source>
        <dbReference type="EMBL" id="SDE48295.1"/>
    </source>
</evidence>
<dbReference type="InterPro" id="IPR006016">
    <property type="entry name" value="UspA"/>
</dbReference>
<keyword evidence="4" id="KW-1185">Reference proteome</keyword>
<dbReference type="InterPro" id="IPR006015">
    <property type="entry name" value="Universal_stress_UspA"/>
</dbReference>
<dbReference type="PANTHER" id="PTHR46268">
    <property type="entry name" value="STRESS RESPONSE PROTEIN NHAX"/>
    <property type="match status" value="1"/>
</dbReference>
<proteinExistence type="inferred from homology"/>
<dbReference type="Gene3D" id="3.40.50.12370">
    <property type="match status" value="1"/>
</dbReference>
<sequence length="281" mass="31994">MQNILVPTDFSNNANHALSYASKLFGNRKCTFFLLNVYNEKKGFNGKRSYDDVAHVSDTLREKSKARLKQTLRKIKKKNPDLKHSYELISKPADLIQAVDELVEKLEIDLIVMGNKGKKSSIPVYLGSSATKTLASIKKCPVLLVPKNTDFNPTKRIALATDYKNCFNTSLIDPMIFIAQLWEASINILHIDTKKKLDDLQKSNLKALKTCLKSFSISFDRMPDFISKTKLIQLFLEDSNIGLLVMVNNEHGIFEKMLREPIIEKMVFNIDIPFLVIPEKP</sequence>
<accession>A0A1G7DC20</accession>
<gene>
    <name evidence="3" type="ORF">SAMN05421636_105230</name>
</gene>
<dbReference type="CDD" id="cd00293">
    <property type="entry name" value="USP-like"/>
    <property type="match status" value="1"/>
</dbReference>
<evidence type="ECO:0000256" key="1">
    <source>
        <dbReference type="ARBA" id="ARBA00008791"/>
    </source>
</evidence>
<dbReference type="AlphaFoldDB" id="A0A1G7DC20"/>
<dbReference type="SUPFAM" id="SSF52402">
    <property type="entry name" value="Adenine nucleotide alpha hydrolases-like"/>
    <property type="match status" value="2"/>
</dbReference>
<feature type="domain" description="UspA" evidence="2">
    <location>
        <begin position="1"/>
        <end position="146"/>
    </location>
</feature>
<dbReference type="OrthoDB" id="9788959at2"/>
<dbReference type="Pfam" id="PF00582">
    <property type="entry name" value="Usp"/>
    <property type="match status" value="1"/>
</dbReference>
<dbReference type="EMBL" id="FNAO01000005">
    <property type="protein sequence ID" value="SDE48295.1"/>
    <property type="molecule type" value="Genomic_DNA"/>
</dbReference>
<evidence type="ECO:0000259" key="2">
    <source>
        <dbReference type="Pfam" id="PF00582"/>
    </source>
</evidence>
<dbReference type="STRING" id="641691.SAMN05421636_105230"/>
<dbReference type="Proteomes" id="UP000199109">
    <property type="component" value="Unassembled WGS sequence"/>
</dbReference>
<evidence type="ECO:0000313" key="4">
    <source>
        <dbReference type="Proteomes" id="UP000199109"/>
    </source>
</evidence>
<name>A0A1G7DC20_9FLAO</name>
<dbReference type="PRINTS" id="PR01438">
    <property type="entry name" value="UNVRSLSTRESS"/>
</dbReference>
<dbReference type="PANTHER" id="PTHR46268:SF6">
    <property type="entry name" value="UNIVERSAL STRESS PROTEIN UP12"/>
    <property type="match status" value="1"/>
</dbReference>
<reference evidence="3 4" key="1">
    <citation type="submission" date="2016-10" db="EMBL/GenBank/DDBJ databases">
        <authorList>
            <person name="de Groot N.N."/>
        </authorList>
    </citation>
    <scope>NUCLEOTIDE SEQUENCE [LARGE SCALE GENOMIC DNA]</scope>
    <source>
        <strain evidence="3 4">DSM 23421</strain>
    </source>
</reference>
<comment type="similarity">
    <text evidence="1">Belongs to the universal stress protein A family.</text>
</comment>